<dbReference type="UniPathway" id="UPA00109">
    <property type="reaction ID" value="UER00188"/>
</dbReference>
<dbReference type="InterPro" id="IPR040442">
    <property type="entry name" value="Pyrv_kinase-like_dom_sf"/>
</dbReference>
<evidence type="ECO:0000256" key="8">
    <source>
        <dbReference type="ARBA" id="ARBA00022840"/>
    </source>
</evidence>
<dbReference type="GO" id="GO:0016301">
    <property type="term" value="F:kinase activity"/>
    <property type="evidence" value="ECO:0007669"/>
    <property type="project" value="UniProtKB-KW"/>
</dbReference>
<dbReference type="GO" id="GO:0005524">
    <property type="term" value="F:ATP binding"/>
    <property type="evidence" value="ECO:0007669"/>
    <property type="project" value="UniProtKB-KW"/>
</dbReference>
<dbReference type="GO" id="GO:0004743">
    <property type="term" value="F:pyruvate kinase activity"/>
    <property type="evidence" value="ECO:0007669"/>
    <property type="project" value="UniProtKB-EC"/>
</dbReference>
<protein>
    <recommendedName>
        <fullName evidence="3 12">Pyruvate kinase</fullName>
        <ecNumber evidence="3 12">2.7.1.40</ecNumber>
    </recommendedName>
</protein>
<dbReference type="EMBL" id="JACIET010000002">
    <property type="protein sequence ID" value="MBB4014127.1"/>
    <property type="molecule type" value="Genomic_DNA"/>
</dbReference>
<dbReference type="InterPro" id="IPR001697">
    <property type="entry name" value="Pyr_Knase"/>
</dbReference>
<reference evidence="14 15" key="1">
    <citation type="submission" date="2020-08" db="EMBL/GenBank/DDBJ databases">
        <title>Genomic Encyclopedia of Type Strains, Phase IV (KMG-IV): sequencing the most valuable type-strain genomes for metagenomic binning, comparative biology and taxonomic classification.</title>
        <authorList>
            <person name="Goeker M."/>
        </authorList>
    </citation>
    <scope>NUCLEOTIDE SEQUENCE [LARGE SCALE GENOMIC DNA]</scope>
    <source>
        <strain evidence="14 15">DSM 106739</strain>
    </source>
</reference>
<dbReference type="InterPro" id="IPR015813">
    <property type="entry name" value="Pyrv/PenolPyrv_kinase-like_dom"/>
</dbReference>
<dbReference type="InterPro" id="IPR015793">
    <property type="entry name" value="Pyrv_Knase_brl"/>
</dbReference>
<keyword evidence="15" id="KW-1185">Reference proteome</keyword>
<dbReference type="GO" id="GO:0030955">
    <property type="term" value="F:potassium ion binding"/>
    <property type="evidence" value="ECO:0007669"/>
    <property type="project" value="InterPro"/>
</dbReference>
<keyword evidence="6" id="KW-0547">Nucleotide-binding</keyword>
<dbReference type="Gene3D" id="2.40.33.10">
    <property type="entry name" value="PK beta-barrel domain-like"/>
    <property type="match status" value="1"/>
</dbReference>
<dbReference type="AlphaFoldDB" id="A0A840BUV4"/>
<dbReference type="Gene3D" id="3.20.20.60">
    <property type="entry name" value="Phosphoenolpyruvate-binding domains"/>
    <property type="match status" value="1"/>
</dbReference>
<comment type="catalytic activity">
    <reaction evidence="12">
        <text>pyruvate + ATP = phosphoenolpyruvate + ADP + H(+)</text>
        <dbReference type="Rhea" id="RHEA:18157"/>
        <dbReference type="ChEBI" id="CHEBI:15361"/>
        <dbReference type="ChEBI" id="CHEBI:15378"/>
        <dbReference type="ChEBI" id="CHEBI:30616"/>
        <dbReference type="ChEBI" id="CHEBI:58702"/>
        <dbReference type="ChEBI" id="CHEBI:456216"/>
        <dbReference type="EC" id="2.7.1.40"/>
    </reaction>
</comment>
<feature type="domain" description="Pyruvate kinase barrel" evidence="13">
    <location>
        <begin position="140"/>
        <end position="464"/>
    </location>
</feature>
<dbReference type="EC" id="2.7.1.40" evidence="3 12"/>
<name>A0A840BUV4_9RHOO</name>
<dbReference type="InterPro" id="IPR011037">
    <property type="entry name" value="Pyrv_Knase-like_insert_dom_sf"/>
</dbReference>
<dbReference type="RefSeq" id="WP_183636017.1">
    <property type="nucleotide sequence ID" value="NZ_BAABLE010000005.1"/>
</dbReference>
<keyword evidence="4 12" id="KW-0808">Transferase</keyword>
<comment type="caution">
    <text evidence="14">The sequence shown here is derived from an EMBL/GenBank/DDBJ whole genome shotgun (WGS) entry which is preliminary data.</text>
</comment>
<evidence type="ECO:0000256" key="2">
    <source>
        <dbReference type="ARBA" id="ARBA00008663"/>
    </source>
</evidence>
<proteinExistence type="inferred from homology"/>
<evidence type="ECO:0000256" key="7">
    <source>
        <dbReference type="ARBA" id="ARBA00022777"/>
    </source>
</evidence>
<keyword evidence="5" id="KW-0479">Metal-binding</keyword>
<organism evidence="14 15">
    <name type="scientific">Niveibacterium umoris</name>
    <dbReference type="NCBI Taxonomy" id="1193620"/>
    <lineage>
        <taxon>Bacteria</taxon>
        <taxon>Pseudomonadati</taxon>
        <taxon>Pseudomonadota</taxon>
        <taxon>Betaproteobacteria</taxon>
        <taxon>Rhodocyclales</taxon>
        <taxon>Rhodocyclaceae</taxon>
        <taxon>Niveibacterium</taxon>
    </lineage>
</organism>
<keyword evidence="8" id="KW-0067">ATP-binding</keyword>
<evidence type="ECO:0000256" key="5">
    <source>
        <dbReference type="ARBA" id="ARBA00022723"/>
    </source>
</evidence>
<keyword evidence="9 12" id="KW-0460">Magnesium</keyword>
<dbReference type="InterPro" id="IPR015806">
    <property type="entry name" value="Pyrv_Knase_insert_dom_sf"/>
</dbReference>
<keyword evidence="7 12" id="KW-0418">Kinase</keyword>
<evidence type="ECO:0000256" key="9">
    <source>
        <dbReference type="ARBA" id="ARBA00022842"/>
    </source>
</evidence>
<evidence type="ECO:0000256" key="3">
    <source>
        <dbReference type="ARBA" id="ARBA00012142"/>
    </source>
</evidence>
<dbReference type="Pfam" id="PF00224">
    <property type="entry name" value="PK"/>
    <property type="match status" value="1"/>
</dbReference>
<keyword evidence="10 12" id="KW-0324">Glycolysis</keyword>
<evidence type="ECO:0000256" key="6">
    <source>
        <dbReference type="ARBA" id="ARBA00022741"/>
    </source>
</evidence>
<evidence type="ECO:0000256" key="12">
    <source>
        <dbReference type="RuleBase" id="RU000504"/>
    </source>
</evidence>
<accession>A0A840BUV4</accession>
<comment type="similarity">
    <text evidence="2 12">Belongs to the pyruvate kinase family.</text>
</comment>
<evidence type="ECO:0000259" key="13">
    <source>
        <dbReference type="Pfam" id="PF00224"/>
    </source>
</evidence>
<evidence type="ECO:0000313" key="14">
    <source>
        <dbReference type="EMBL" id="MBB4014127.1"/>
    </source>
</evidence>
<evidence type="ECO:0000256" key="1">
    <source>
        <dbReference type="ARBA" id="ARBA00004997"/>
    </source>
</evidence>
<evidence type="ECO:0000256" key="4">
    <source>
        <dbReference type="ARBA" id="ARBA00022679"/>
    </source>
</evidence>
<dbReference type="SUPFAM" id="SSF51621">
    <property type="entry name" value="Phosphoenolpyruvate/pyruvate domain"/>
    <property type="match status" value="1"/>
</dbReference>
<comment type="pathway">
    <text evidence="1 12">Carbohydrate degradation; glycolysis; pyruvate from D-glyceraldehyde 3-phosphate: step 5/5.</text>
</comment>
<dbReference type="PRINTS" id="PR01050">
    <property type="entry name" value="PYRUVTKNASE"/>
</dbReference>
<evidence type="ECO:0000256" key="11">
    <source>
        <dbReference type="ARBA" id="ARBA00023317"/>
    </source>
</evidence>
<sequence>MPATVADKTSLHLTNLFSELEALRTDIVDEGESLVDQWANWIRRAEFAPSARNLACYLALRRRDLCALQEELARFGLSSLGRSESRATESLTAIAALVARAAGIPAEQQPNLPSRGDFVAGNQRLDEESLRVFGIPNPHRRTRIMVTLPPTAADDVDFLRGLLQRGMEIVRINCAHDDETTWAGMIRSLRAAEQQLGMPPRTRVLMDLGGPKLRTTTFEGQSDKHRFNIGDSFWLARAPSDAPQGDRAIGCSLPEVIGQLRHGDPVWVDDGELGGRITDRRHGAVQVQITQAPSDGKRLKADKGLNFPATELAVPALTDADLAALPFVAEHADLVGYSFVQGAEDVARLQSALESAGRRGAKAPALMMKIETRRAVRNLPEIIVASAGRNPTAVMIARGDLAVELGYQRLAEIQEEILWLCEAASVPVVWATQVLESLAKRGQPSRSEITDAAMGVRAECVMLNKGPYILEAVDMLSDVLQRMEAHHRKKTARLRALQSWQALFA</sequence>
<dbReference type="SUPFAM" id="SSF50800">
    <property type="entry name" value="PK beta-barrel domain-like"/>
    <property type="match status" value="1"/>
</dbReference>
<dbReference type="PANTHER" id="PTHR11817">
    <property type="entry name" value="PYRUVATE KINASE"/>
    <property type="match status" value="1"/>
</dbReference>
<gene>
    <name evidence="14" type="ORF">GGR36_003473</name>
</gene>
<keyword evidence="11 14" id="KW-0670">Pyruvate</keyword>
<evidence type="ECO:0000313" key="15">
    <source>
        <dbReference type="Proteomes" id="UP000561045"/>
    </source>
</evidence>
<evidence type="ECO:0000256" key="10">
    <source>
        <dbReference type="ARBA" id="ARBA00023152"/>
    </source>
</evidence>
<dbReference type="GO" id="GO:0000287">
    <property type="term" value="F:magnesium ion binding"/>
    <property type="evidence" value="ECO:0007669"/>
    <property type="project" value="InterPro"/>
</dbReference>
<dbReference type="Proteomes" id="UP000561045">
    <property type="component" value="Unassembled WGS sequence"/>
</dbReference>